<dbReference type="SUPFAM" id="SSF55073">
    <property type="entry name" value="Nucleotide cyclase"/>
    <property type="match status" value="1"/>
</dbReference>
<dbReference type="FunFam" id="3.30.70.270:FF:000001">
    <property type="entry name" value="Diguanylate cyclase domain protein"/>
    <property type="match status" value="1"/>
</dbReference>
<feature type="domain" description="GGDEF" evidence="1">
    <location>
        <begin position="166"/>
        <end position="299"/>
    </location>
</feature>
<organism evidence="2">
    <name type="scientific">bioreactor metagenome</name>
    <dbReference type="NCBI Taxonomy" id="1076179"/>
    <lineage>
        <taxon>unclassified sequences</taxon>
        <taxon>metagenomes</taxon>
        <taxon>ecological metagenomes</taxon>
    </lineage>
</organism>
<dbReference type="PROSITE" id="PS50887">
    <property type="entry name" value="GGDEF"/>
    <property type="match status" value="1"/>
</dbReference>
<accession>A0A644X0L4</accession>
<proteinExistence type="predicted"/>
<dbReference type="GO" id="GO:0052621">
    <property type="term" value="F:diguanylate cyclase activity"/>
    <property type="evidence" value="ECO:0007669"/>
    <property type="project" value="TreeGrafter"/>
</dbReference>
<sequence length="302" mass="34738">MNEIVPKNIAETLVVLEKIYDIVRIVDPVRNKVVYAKHEKTALALDETTCYGFWKKDKFCNNCISIRAFAQQETFVKFETVHDRVYMITASPFQYKNQSYVVEMLSDITDKSILENIFAQEQNNFSDVILKFNDAFVKDELTKLFNRRFINERLPVEIATDGMSALAACLVMIDIDSFKLINDNYGHLAGDEILRQFATLLKDTVRGSRDWVARYGGDEFLIYLHNVDIEQAGKITERIRQVVGDYNFTTQKMNFKLTGSIGVSILKNKMDMEAWINDADKNLYVSKAEGGNKVTFTSNHNR</sequence>
<dbReference type="InterPro" id="IPR000160">
    <property type="entry name" value="GGDEF_dom"/>
</dbReference>
<comment type="caution">
    <text evidence="2">The sequence shown here is derived from an EMBL/GenBank/DDBJ whole genome shotgun (WGS) entry which is preliminary data.</text>
</comment>
<name>A0A644X0L4_9ZZZZ</name>
<dbReference type="Pfam" id="PF00990">
    <property type="entry name" value="GGDEF"/>
    <property type="match status" value="1"/>
</dbReference>
<dbReference type="NCBIfam" id="TIGR00254">
    <property type="entry name" value="GGDEF"/>
    <property type="match status" value="1"/>
</dbReference>
<dbReference type="CDD" id="cd01949">
    <property type="entry name" value="GGDEF"/>
    <property type="match status" value="1"/>
</dbReference>
<dbReference type="SMART" id="SM00267">
    <property type="entry name" value="GGDEF"/>
    <property type="match status" value="1"/>
</dbReference>
<reference evidence="2" key="1">
    <citation type="submission" date="2019-08" db="EMBL/GenBank/DDBJ databases">
        <authorList>
            <person name="Kucharzyk K."/>
            <person name="Murdoch R.W."/>
            <person name="Higgins S."/>
            <person name="Loffler F."/>
        </authorList>
    </citation>
    <scope>NUCLEOTIDE SEQUENCE</scope>
</reference>
<gene>
    <name evidence="2" type="ORF">SDC9_55655</name>
</gene>
<evidence type="ECO:0000313" key="2">
    <source>
        <dbReference type="EMBL" id="MPM09338.1"/>
    </source>
</evidence>
<dbReference type="Gene3D" id="3.30.70.270">
    <property type="match status" value="1"/>
</dbReference>
<dbReference type="PANTHER" id="PTHR45138">
    <property type="entry name" value="REGULATORY COMPONENTS OF SENSORY TRANSDUCTION SYSTEM"/>
    <property type="match status" value="1"/>
</dbReference>
<dbReference type="AlphaFoldDB" id="A0A644X0L4"/>
<dbReference type="EMBL" id="VSSQ01001557">
    <property type="protein sequence ID" value="MPM09338.1"/>
    <property type="molecule type" value="Genomic_DNA"/>
</dbReference>
<dbReference type="PANTHER" id="PTHR45138:SF9">
    <property type="entry name" value="DIGUANYLATE CYCLASE DGCM-RELATED"/>
    <property type="match status" value="1"/>
</dbReference>
<dbReference type="InterPro" id="IPR043128">
    <property type="entry name" value="Rev_trsase/Diguanyl_cyclase"/>
</dbReference>
<dbReference type="InterPro" id="IPR050469">
    <property type="entry name" value="Diguanylate_Cyclase"/>
</dbReference>
<dbReference type="InterPro" id="IPR029787">
    <property type="entry name" value="Nucleotide_cyclase"/>
</dbReference>
<evidence type="ECO:0000259" key="1">
    <source>
        <dbReference type="PROSITE" id="PS50887"/>
    </source>
</evidence>
<protein>
    <recommendedName>
        <fullName evidence="1">GGDEF domain-containing protein</fullName>
    </recommendedName>
</protein>